<keyword evidence="1" id="KW-0560">Oxidoreductase</keyword>
<dbReference type="PANTHER" id="PTHR42877">
    <property type="entry name" value="L-ORNITHINE N(5)-MONOOXYGENASE-RELATED"/>
    <property type="match status" value="1"/>
</dbReference>
<dbReference type="GO" id="GO:0033767">
    <property type="term" value="F:4-hydroxyacetophenone monooxygenase activity"/>
    <property type="evidence" value="ECO:0007669"/>
    <property type="project" value="UniProtKB-EC"/>
</dbReference>
<dbReference type="Proteomes" id="UP000254291">
    <property type="component" value="Unassembled WGS sequence"/>
</dbReference>
<dbReference type="AlphaFoldDB" id="A0A378SHC3"/>
<evidence type="ECO:0000313" key="1">
    <source>
        <dbReference type="EMBL" id="STZ42103.1"/>
    </source>
</evidence>
<accession>A0A378SHC3</accession>
<name>A0A378SHC3_9MYCO</name>
<protein>
    <submittedName>
        <fullName evidence="1">Flavin-binding monooxygenase</fullName>
        <ecNumber evidence="1">1.14.13.84</ecNumber>
    </submittedName>
</protein>
<organism evidence="1 2">
    <name type="scientific">Mycolicibacterium gilvum</name>
    <dbReference type="NCBI Taxonomy" id="1804"/>
    <lineage>
        <taxon>Bacteria</taxon>
        <taxon>Bacillati</taxon>
        <taxon>Actinomycetota</taxon>
        <taxon>Actinomycetes</taxon>
        <taxon>Mycobacteriales</taxon>
        <taxon>Mycobacteriaceae</taxon>
        <taxon>Mycolicibacterium</taxon>
    </lineage>
</organism>
<dbReference type="Gene3D" id="3.50.50.60">
    <property type="entry name" value="FAD/NAD(P)-binding domain"/>
    <property type="match status" value="1"/>
</dbReference>
<dbReference type="SUPFAM" id="SSF51905">
    <property type="entry name" value="FAD/NAD(P)-binding domain"/>
    <property type="match status" value="1"/>
</dbReference>
<keyword evidence="1" id="KW-0503">Monooxygenase</keyword>
<dbReference type="InterPro" id="IPR036188">
    <property type="entry name" value="FAD/NAD-bd_sf"/>
</dbReference>
<proteinExistence type="predicted"/>
<gene>
    <name evidence="1" type="primary">hapE_4</name>
    <name evidence="1" type="ORF">NCTC10742_01313</name>
</gene>
<sequence>MPPRALRGVDTYRGRRIDAEKWSDHHDFAGRRVAVIGIDSLTVRIIPELVEHAGFVKVFQDVPRWVLPQLLAEVPAPQAIIARLAKAYLRTQVRDPWLRRQLTPDAAPERTHTLVSGGYYAALQRDNCKLIDWPIATLSPVGVRTSDGVEHHLDAIVFGHTIGSGDDAACHDRQYVR</sequence>
<reference evidence="1 2" key="1">
    <citation type="submission" date="2018-06" db="EMBL/GenBank/DDBJ databases">
        <authorList>
            <consortium name="Pathogen Informatics"/>
            <person name="Doyle S."/>
        </authorList>
    </citation>
    <scope>NUCLEOTIDE SEQUENCE [LARGE SCALE GENOMIC DNA]</scope>
    <source>
        <strain evidence="1 2">NCTC10742</strain>
    </source>
</reference>
<dbReference type="EMBL" id="UGQM01000001">
    <property type="protein sequence ID" value="STZ42103.1"/>
    <property type="molecule type" value="Genomic_DNA"/>
</dbReference>
<evidence type="ECO:0000313" key="2">
    <source>
        <dbReference type="Proteomes" id="UP000254291"/>
    </source>
</evidence>
<dbReference type="InterPro" id="IPR051209">
    <property type="entry name" value="FAD-bind_Monooxygenase_sf"/>
</dbReference>
<dbReference type="EC" id="1.14.13.84" evidence="1"/>
<dbReference type="PANTHER" id="PTHR42877:SF4">
    <property type="entry name" value="FAD_NAD(P)-BINDING DOMAIN-CONTAINING PROTEIN-RELATED"/>
    <property type="match status" value="1"/>
</dbReference>